<sequence length="474" mass="53768">MHLPTEILLLIISEAEYTLPPLELFKARLVNKLFADEIIALPTITTFLDAQYSQKCDTMPEKLRHFHLRRKIKQHNEYPCEFSHHVIVVIDGCPETLNTETSRDVFIGKVIDCMRWEVRAPGGIRSMLMTRPDSYQYWDTRTRYTAGNLNTPHEDMCLVLVCSAIIRGDAAELDQLLSDPRNSSVLPLLDRWSARFDILGIRLAAQHGTKEIIKVLIKHGARGVHRVGSPGLYPIAFAARYGNKLAIEAWIEDPDAPRLDRDLENAMRVVLQKRDLDTVQFLVEKYPGRGGPKRAKFLYEACIIAIQYGQVDIVQHFLDRGGFDLHMRTDRFQLGLLMTTFFECGQGFIYPLVRLLLEHGIDPNHLPPEPSRSEATGTALQRACIMGNVEVVEALVEYGADLSANSIGKHGQWNGLCSPPPLWHATRNLNGGEIVRILLDNGANPLFRLRWKTVLMKMDEDIQGVEERKSMDVL</sequence>
<gene>
    <name evidence="4" type="ORF">BJX66DRAFT_344629</name>
</gene>
<organism evidence="4 5">
    <name type="scientific">Aspergillus keveii</name>
    <dbReference type="NCBI Taxonomy" id="714993"/>
    <lineage>
        <taxon>Eukaryota</taxon>
        <taxon>Fungi</taxon>
        <taxon>Dikarya</taxon>
        <taxon>Ascomycota</taxon>
        <taxon>Pezizomycotina</taxon>
        <taxon>Eurotiomycetes</taxon>
        <taxon>Eurotiomycetidae</taxon>
        <taxon>Eurotiales</taxon>
        <taxon>Aspergillaceae</taxon>
        <taxon>Aspergillus</taxon>
        <taxon>Aspergillus subgen. Nidulantes</taxon>
    </lineage>
</organism>
<comment type="caution">
    <text evidence="4">The sequence shown here is derived from an EMBL/GenBank/DDBJ whole genome shotgun (WGS) entry which is preliminary data.</text>
</comment>
<evidence type="ECO:0000256" key="2">
    <source>
        <dbReference type="ARBA" id="ARBA00023043"/>
    </source>
</evidence>
<dbReference type="PROSITE" id="PS50088">
    <property type="entry name" value="ANK_REPEAT"/>
    <property type="match status" value="1"/>
</dbReference>
<keyword evidence="1" id="KW-0677">Repeat</keyword>
<name>A0ABR4FKI1_9EURO</name>
<dbReference type="InterPro" id="IPR051165">
    <property type="entry name" value="Multifunctional_ANK_Repeat"/>
</dbReference>
<keyword evidence="5" id="KW-1185">Reference proteome</keyword>
<dbReference type="SMART" id="SM00248">
    <property type="entry name" value="ANK"/>
    <property type="match status" value="4"/>
</dbReference>
<feature type="repeat" description="ANK" evidence="3">
    <location>
        <begin position="375"/>
        <end position="407"/>
    </location>
</feature>
<dbReference type="Pfam" id="PF12796">
    <property type="entry name" value="Ank_2"/>
    <property type="match status" value="1"/>
</dbReference>
<keyword evidence="2 3" id="KW-0040">ANK repeat</keyword>
<dbReference type="PROSITE" id="PS50297">
    <property type="entry name" value="ANK_REP_REGION"/>
    <property type="match status" value="1"/>
</dbReference>
<dbReference type="PANTHER" id="PTHR24123:SF33">
    <property type="entry name" value="PROTEIN HOS4"/>
    <property type="match status" value="1"/>
</dbReference>
<dbReference type="PANTHER" id="PTHR24123">
    <property type="entry name" value="ANKYRIN REPEAT-CONTAINING"/>
    <property type="match status" value="1"/>
</dbReference>
<reference evidence="4 5" key="1">
    <citation type="submission" date="2024-07" db="EMBL/GenBank/DDBJ databases">
        <title>Section-level genome sequencing and comparative genomics of Aspergillus sections Usti and Cavernicolus.</title>
        <authorList>
            <consortium name="Lawrence Berkeley National Laboratory"/>
            <person name="Nybo J.L."/>
            <person name="Vesth T.C."/>
            <person name="Theobald S."/>
            <person name="Frisvad J.C."/>
            <person name="Larsen T.O."/>
            <person name="Kjaerboelling I."/>
            <person name="Rothschild-Mancinelli K."/>
            <person name="Lyhne E.K."/>
            <person name="Kogle M.E."/>
            <person name="Barry K."/>
            <person name="Clum A."/>
            <person name="Na H."/>
            <person name="Ledsgaard L."/>
            <person name="Lin J."/>
            <person name="Lipzen A."/>
            <person name="Kuo A."/>
            <person name="Riley R."/>
            <person name="Mondo S."/>
            <person name="Labutti K."/>
            <person name="Haridas S."/>
            <person name="Pangalinan J."/>
            <person name="Salamov A.A."/>
            <person name="Simmons B.A."/>
            <person name="Magnuson J.K."/>
            <person name="Chen J."/>
            <person name="Drula E."/>
            <person name="Henrissat B."/>
            <person name="Wiebenga A."/>
            <person name="Lubbers R.J."/>
            <person name="Gomes A.C."/>
            <person name="Makela M.R."/>
            <person name="Stajich J."/>
            <person name="Grigoriev I.V."/>
            <person name="Mortensen U.H."/>
            <person name="De Vries R.P."/>
            <person name="Baker S.E."/>
            <person name="Andersen M.R."/>
        </authorList>
    </citation>
    <scope>NUCLEOTIDE SEQUENCE [LARGE SCALE GENOMIC DNA]</scope>
    <source>
        <strain evidence="4 5">CBS 209.92</strain>
    </source>
</reference>
<evidence type="ECO:0000256" key="1">
    <source>
        <dbReference type="ARBA" id="ARBA00022737"/>
    </source>
</evidence>
<proteinExistence type="predicted"/>
<dbReference type="Gene3D" id="1.25.40.20">
    <property type="entry name" value="Ankyrin repeat-containing domain"/>
    <property type="match status" value="2"/>
</dbReference>
<evidence type="ECO:0000313" key="4">
    <source>
        <dbReference type="EMBL" id="KAL2783768.1"/>
    </source>
</evidence>
<evidence type="ECO:0000256" key="3">
    <source>
        <dbReference type="PROSITE-ProRule" id="PRU00023"/>
    </source>
</evidence>
<dbReference type="SUPFAM" id="SSF48403">
    <property type="entry name" value="Ankyrin repeat"/>
    <property type="match status" value="1"/>
</dbReference>
<evidence type="ECO:0000313" key="5">
    <source>
        <dbReference type="Proteomes" id="UP001610563"/>
    </source>
</evidence>
<accession>A0ABR4FKI1</accession>
<dbReference type="Proteomes" id="UP001610563">
    <property type="component" value="Unassembled WGS sequence"/>
</dbReference>
<protein>
    <submittedName>
        <fullName evidence="4">Ankyrin repeat-containing domain protein</fullName>
    </submittedName>
</protein>
<dbReference type="InterPro" id="IPR036770">
    <property type="entry name" value="Ankyrin_rpt-contain_sf"/>
</dbReference>
<dbReference type="EMBL" id="JBFTWV010000212">
    <property type="protein sequence ID" value="KAL2783768.1"/>
    <property type="molecule type" value="Genomic_DNA"/>
</dbReference>
<dbReference type="InterPro" id="IPR002110">
    <property type="entry name" value="Ankyrin_rpt"/>
</dbReference>